<organism evidence="2 3">
    <name type="scientific">Paraburkholderia fungorum</name>
    <dbReference type="NCBI Taxonomy" id="134537"/>
    <lineage>
        <taxon>Bacteria</taxon>
        <taxon>Pseudomonadati</taxon>
        <taxon>Pseudomonadota</taxon>
        <taxon>Betaproteobacteria</taxon>
        <taxon>Burkholderiales</taxon>
        <taxon>Burkholderiaceae</taxon>
        <taxon>Paraburkholderia</taxon>
    </lineage>
</organism>
<dbReference type="Proteomes" id="UP000283709">
    <property type="component" value="Unassembled WGS sequence"/>
</dbReference>
<gene>
    <name evidence="2" type="ORF">BCY88_10130</name>
</gene>
<evidence type="ECO:0000313" key="2">
    <source>
        <dbReference type="EMBL" id="RKF33407.1"/>
    </source>
</evidence>
<dbReference type="RefSeq" id="WP_120348527.1">
    <property type="nucleotide sequence ID" value="NZ_MCAS01000056.1"/>
</dbReference>
<keyword evidence="1" id="KW-0472">Membrane</keyword>
<comment type="caution">
    <text evidence="2">The sequence shown here is derived from an EMBL/GenBank/DDBJ whole genome shotgun (WGS) entry which is preliminary data.</text>
</comment>
<reference evidence="2 3" key="1">
    <citation type="submission" date="2016-07" db="EMBL/GenBank/DDBJ databases">
        <title>Genome analysis of Burkholderia fungorum ES3-20.</title>
        <authorList>
            <person name="Xu D."/>
            <person name="Yao R."/>
            <person name="Zheng S."/>
        </authorList>
    </citation>
    <scope>NUCLEOTIDE SEQUENCE [LARGE SCALE GENOMIC DNA]</scope>
    <source>
        <strain evidence="2 3">ES3-20</strain>
    </source>
</reference>
<dbReference type="AlphaFoldDB" id="A0A420FKK9"/>
<feature type="transmembrane region" description="Helical" evidence="1">
    <location>
        <begin position="60"/>
        <end position="81"/>
    </location>
</feature>
<proteinExistence type="predicted"/>
<evidence type="ECO:0000256" key="1">
    <source>
        <dbReference type="SAM" id="Phobius"/>
    </source>
</evidence>
<name>A0A420FKK9_9BURK</name>
<dbReference type="EMBL" id="MCAS01000056">
    <property type="protein sequence ID" value="RKF33407.1"/>
    <property type="molecule type" value="Genomic_DNA"/>
</dbReference>
<keyword evidence="1" id="KW-0812">Transmembrane</keyword>
<evidence type="ECO:0000313" key="3">
    <source>
        <dbReference type="Proteomes" id="UP000283709"/>
    </source>
</evidence>
<accession>A0A420FKK9</accession>
<feature type="transmembrane region" description="Helical" evidence="1">
    <location>
        <begin position="7"/>
        <end position="26"/>
    </location>
</feature>
<dbReference type="OrthoDB" id="9103044at2"/>
<protein>
    <recommendedName>
        <fullName evidence="4">YggT family protein</fullName>
    </recommendedName>
</protein>
<evidence type="ECO:0008006" key="4">
    <source>
        <dbReference type="Google" id="ProtNLM"/>
    </source>
</evidence>
<keyword evidence="1" id="KW-1133">Transmembrane helix</keyword>
<sequence>MKRLARVAVYVVVTVVLGDLLARYIAGLPYEMTPLTDAIQFVLRALGLRQLDNVDDMETLTLIFILLASIASTAVVIWLAIRGGRALLARVGK</sequence>